<evidence type="ECO:0000313" key="8">
    <source>
        <dbReference type="RefSeq" id="XP_008562172.1"/>
    </source>
</evidence>
<dbReference type="PANTHER" id="PTHR46318">
    <property type="entry name" value="UPSTREAM BINDING TRANSCRIPTION FACTOR"/>
    <property type="match status" value="1"/>
</dbReference>
<feature type="domain" description="HMG box" evidence="6">
    <location>
        <begin position="99"/>
        <end position="167"/>
    </location>
</feature>
<dbReference type="InterPro" id="IPR036910">
    <property type="entry name" value="HMG_box_dom_sf"/>
</dbReference>
<evidence type="ECO:0000256" key="5">
    <source>
        <dbReference type="SAM" id="MobiDB-lite"/>
    </source>
</evidence>
<dbReference type="SMART" id="SM00398">
    <property type="entry name" value="HMG"/>
    <property type="match status" value="2"/>
</dbReference>
<evidence type="ECO:0000256" key="4">
    <source>
        <dbReference type="PROSITE-ProRule" id="PRU00267"/>
    </source>
</evidence>
<dbReference type="PROSITE" id="PS50118">
    <property type="entry name" value="HMG_BOX_2"/>
    <property type="match status" value="1"/>
</dbReference>
<keyword evidence="7" id="KW-1185">Reference proteome</keyword>
<feature type="compositionally biased region" description="Acidic residues" evidence="5">
    <location>
        <begin position="371"/>
        <end position="387"/>
    </location>
</feature>
<feature type="DNA-binding region" description="HMG box" evidence="4">
    <location>
        <begin position="99"/>
        <end position="167"/>
    </location>
</feature>
<name>A0ABM0Q1D1_GALVR</name>
<reference evidence="8" key="1">
    <citation type="submission" date="2025-08" db="UniProtKB">
        <authorList>
            <consortium name="RefSeq"/>
        </authorList>
    </citation>
    <scope>IDENTIFICATION</scope>
</reference>
<organism evidence="7 8">
    <name type="scientific">Galeopterus variegatus</name>
    <name type="common">Malayan flying lemur</name>
    <name type="synonym">Cynocephalus variegatus</name>
    <dbReference type="NCBI Taxonomy" id="482537"/>
    <lineage>
        <taxon>Eukaryota</taxon>
        <taxon>Metazoa</taxon>
        <taxon>Chordata</taxon>
        <taxon>Craniata</taxon>
        <taxon>Vertebrata</taxon>
        <taxon>Euteleostomi</taxon>
        <taxon>Mammalia</taxon>
        <taxon>Eutheria</taxon>
        <taxon>Euarchontoglires</taxon>
        <taxon>Dermoptera</taxon>
        <taxon>Cynocephalidae</taxon>
        <taxon>Galeopterus</taxon>
    </lineage>
</organism>
<accession>A0ABM0Q1D1</accession>
<dbReference type="InterPro" id="IPR051762">
    <property type="entry name" value="UBF1"/>
</dbReference>
<feature type="compositionally biased region" description="Basic and acidic residues" evidence="5">
    <location>
        <begin position="197"/>
        <end position="218"/>
    </location>
</feature>
<keyword evidence="2 4" id="KW-0238">DNA-binding</keyword>
<evidence type="ECO:0000256" key="3">
    <source>
        <dbReference type="ARBA" id="ARBA00023242"/>
    </source>
</evidence>
<evidence type="ECO:0000259" key="6">
    <source>
        <dbReference type="PROSITE" id="PS50118"/>
    </source>
</evidence>
<dbReference type="Pfam" id="PF00505">
    <property type="entry name" value="HMG_box"/>
    <property type="match status" value="1"/>
</dbReference>
<keyword evidence="3 4" id="KW-0539">Nucleus</keyword>
<comment type="subcellular location">
    <subcellularLocation>
        <location evidence="1">Nucleus</location>
    </subcellularLocation>
</comment>
<gene>
    <name evidence="8" type="primary">LOC103582315</name>
</gene>
<dbReference type="PANTHER" id="PTHR46318:SF1">
    <property type="entry name" value="UPSTREAM-BINDING FACTOR 1-LIKE PROTEIN 1-RELATED"/>
    <property type="match status" value="1"/>
</dbReference>
<dbReference type="SUPFAM" id="SSF47095">
    <property type="entry name" value="HMG-box"/>
    <property type="match status" value="2"/>
</dbReference>
<dbReference type="Gene3D" id="1.10.30.10">
    <property type="entry name" value="High mobility group box domain"/>
    <property type="match status" value="2"/>
</dbReference>
<feature type="region of interest" description="Disordered" evidence="5">
    <location>
        <begin position="306"/>
        <end position="404"/>
    </location>
</feature>
<feature type="compositionally biased region" description="Low complexity" evidence="5">
    <location>
        <begin position="388"/>
        <end position="404"/>
    </location>
</feature>
<dbReference type="Proteomes" id="UP000694923">
    <property type="component" value="Unplaced"/>
</dbReference>
<dbReference type="RefSeq" id="XP_008562172.1">
    <property type="nucleotide sequence ID" value="XM_008563950.1"/>
</dbReference>
<evidence type="ECO:0000313" key="7">
    <source>
        <dbReference type="Proteomes" id="UP000694923"/>
    </source>
</evidence>
<proteinExistence type="predicted"/>
<protein>
    <submittedName>
        <fullName evidence="8">Upstream-binding factor 1-like protein 1</fullName>
    </submittedName>
</protein>
<sequence length="404" mass="47108">MVLPRGQDHWSNEDILSLLESMENNLLFNNSHLFKTTQSHLYWEKVAFKDFSGEICKLKWLEISVNLKFHALKELVLEAKEHIKNTYKSKNCKKHPDFPKKPLTAYNHFVKENWPQYSQRNPELTNQELNKLLSEKYKELPKQIKQKYIEDFQKGKQEFEGKLAQFRKDHPDLVEDSKNSGVPKRSQIKTQQKFQRNVKEVRSPSETDEFSKKMKFHGEPWKPPMNGYHKFHQHSWSSRELQHLTLRQRMVETGRCWQRIPQGLKEHYSSQAEELQKQYKVDLDLWLKSLSPKEYVAYKEATYTKRKNRPTTGGPNPKFRRTNLQSLPAKSLQEGLGKEQGLEVLGTASPENFQVNYHPSWGSEENKKEDGEEDDGSEDEGEEDESEGSGSSSSSSGDSDSVSI</sequence>
<dbReference type="InterPro" id="IPR009071">
    <property type="entry name" value="HMG_box_dom"/>
</dbReference>
<dbReference type="CDD" id="cd21998">
    <property type="entry name" value="HMG-box_UBF1_rpt1-like"/>
    <property type="match status" value="1"/>
</dbReference>
<evidence type="ECO:0000256" key="1">
    <source>
        <dbReference type="ARBA" id="ARBA00004123"/>
    </source>
</evidence>
<dbReference type="CDD" id="cd22003">
    <property type="entry name" value="HMG-box_UBF1_rpt6-like"/>
    <property type="match status" value="1"/>
</dbReference>
<feature type="region of interest" description="Disordered" evidence="5">
    <location>
        <begin position="172"/>
        <end position="218"/>
    </location>
</feature>
<dbReference type="GeneID" id="103582315"/>
<evidence type="ECO:0000256" key="2">
    <source>
        <dbReference type="ARBA" id="ARBA00023125"/>
    </source>
</evidence>